<evidence type="ECO:0000256" key="6">
    <source>
        <dbReference type="SAM" id="Phobius"/>
    </source>
</evidence>
<comment type="subcellular location">
    <subcellularLocation>
        <location evidence="1">Mitochondrion membrane</location>
    </subcellularLocation>
</comment>
<dbReference type="OrthoDB" id="6604018at2759"/>
<evidence type="ECO:0000256" key="3">
    <source>
        <dbReference type="ARBA" id="ARBA00022989"/>
    </source>
</evidence>
<keyword evidence="4" id="KW-0496">Mitochondrion</keyword>
<evidence type="ECO:0000256" key="4">
    <source>
        <dbReference type="ARBA" id="ARBA00023128"/>
    </source>
</evidence>
<dbReference type="GO" id="GO:0097250">
    <property type="term" value="P:mitochondrial respirasome assembly"/>
    <property type="evidence" value="ECO:0007669"/>
    <property type="project" value="TreeGrafter"/>
</dbReference>
<dbReference type="Gene3D" id="6.10.140.1320">
    <property type="match status" value="1"/>
</dbReference>
<evidence type="ECO:0000256" key="2">
    <source>
        <dbReference type="ARBA" id="ARBA00022692"/>
    </source>
</evidence>
<keyword evidence="3 6" id="KW-1133">Transmembrane helix</keyword>
<dbReference type="GO" id="GO:0031966">
    <property type="term" value="C:mitochondrial membrane"/>
    <property type="evidence" value="ECO:0007669"/>
    <property type="project" value="UniProtKB-SubCell"/>
</dbReference>
<keyword evidence="9" id="KW-1185">Reference proteome</keyword>
<gene>
    <name evidence="8" type="ORF">B4U80_02363</name>
</gene>
<dbReference type="Pfam" id="PF04588">
    <property type="entry name" value="HIG_1_N"/>
    <property type="match status" value="1"/>
</dbReference>
<evidence type="ECO:0000313" key="9">
    <source>
        <dbReference type="Proteomes" id="UP000288716"/>
    </source>
</evidence>
<reference evidence="8 9" key="1">
    <citation type="journal article" date="2018" name="Gigascience">
        <title>Genomes of trombidid mites reveal novel predicted allergens and laterally-transferred genes associated with secondary metabolism.</title>
        <authorList>
            <person name="Dong X."/>
            <person name="Chaisiri K."/>
            <person name="Xia D."/>
            <person name="Armstrong S.D."/>
            <person name="Fang Y."/>
            <person name="Donnelly M.J."/>
            <person name="Kadowaki T."/>
            <person name="McGarry J.W."/>
            <person name="Darby A.C."/>
            <person name="Makepeace B.L."/>
        </authorList>
    </citation>
    <scope>NUCLEOTIDE SEQUENCE [LARGE SCALE GENOMIC DNA]</scope>
    <source>
        <strain evidence="8">UoL-UT</strain>
    </source>
</reference>
<sequence>MTDEPKGKGVVDLSKESAQAKLEWIQVMDELNADIEKSESALDRTVRKFRENPLIPIGCLVTTYFLTRGLASMVQGDVKKQQLMMRGRVGAQAVTISIVAASMILYPWLTKKE</sequence>
<dbReference type="Proteomes" id="UP000288716">
    <property type="component" value="Unassembled WGS sequence"/>
</dbReference>
<evidence type="ECO:0000256" key="1">
    <source>
        <dbReference type="ARBA" id="ARBA00004325"/>
    </source>
</evidence>
<dbReference type="PANTHER" id="PTHR12297:SF3">
    <property type="entry name" value="HIG1 DOMAIN FAMILY MEMBER 1A"/>
    <property type="match status" value="1"/>
</dbReference>
<evidence type="ECO:0000313" key="8">
    <source>
        <dbReference type="EMBL" id="RWS25558.1"/>
    </source>
</evidence>
<dbReference type="EMBL" id="NCKV01003585">
    <property type="protein sequence ID" value="RWS25558.1"/>
    <property type="molecule type" value="Genomic_DNA"/>
</dbReference>
<keyword evidence="5 6" id="KW-0472">Membrane</keyword>
<name>A0A443SDH0_9ACAR</name>
<dbReference type="STRING" id="299467.A0A443SDH0"/>
<feature type="transmembrane region" description="Helical" evidence="6">
    <location>
        <begin position="89"/>
        <end position="109"/>
    </location>
</feature>
<proteinExistence type="predicted"/>
<dbReference type="PROSITE" id="PS51503">
    <property type="entry name" value="HIG1"/>
    <property type="match status" value="1"/>
</dbReference>
<dbReference type="InterPro" id="IPR007667">
    <property type="entry name" value="Hypoxia_induced_domain"/>
</dbReference>
<evidence type="ECO:0000259" key="7">
    <source>
        <dbReference type="PROSITE" id="PS51503"/>
    </source>
</evidence>
<dbReference type="AlphaFoldDB" id="A0A443SDH0"/>
<feature type="domain" description="HIG1" evidence="7">
    <location>
        <begin position="26"/>
        <end position="113"/>
    </location>
</feature>
<keyword evidence="2 6" id="KW-0812">Transmembrane</keyword>
<dbReference type="PANTHER" id="PTHR12297">
    <property type="entry name" value="HYPOXIA-INDUCBILE GENE 1 HIG1 -RELATED"/>
    <property type="match status" value="1"/>
</dbReference>
<dbReference type="InterPro" id="IPR050355">
    <property type="entry name" value="RCF1"/>
</dbReference>
<organism evidence="8 9">
    <name type="scientific">Leptotrombidium deliense</name>
    <dbReference type="NCBI Taxonomy" id="299467"/>
    <lineage>
        <taxon>Eukaryota</taxon>
        <taxon>Metazoa</taxon>
        <taxon>Ecdysozoa</taxon>
        <taxon>Arthropoda</taxon>
        <taxon>Chelicerata</taxon>
        <taxon>Arachnida</taxon>
        <taxon>Acari</taxon>
        <taxon>Acariformes</taxon>
        <taxon>Trombidiformes</taxon>
        <taxon>Prostigmata</taxon>
        <taxon>Anystina</taxon>
        <taxon>Parasitengona</taxon>
        <taxon>Trombiculoidea</taxon>
        <taxon>Trombiculidae</taxon>
        <taxon>Leptotrombidium</taxon>
    </lineage>
</organism>
<accession>A0A443SDH0</accession>
<evidence type="ECO:0000256" key="5">
    <source>
        <dbReference type="ARBA" id="ARBA00023136"/>
    </source>
</evidence>
<protein>
    <submittedName>
        <fullName evidence="8">HIG1 domain family member 2A-like protein</fullName>
    </submittedName>
</protein>
<dbReference type="VEuPathDB" id="VectorBase:LDEU006483"/>
<comment type="caution">
    <text evidence="8">The sequence shown here is derived from an EMBL/GenBank/DDBJ whole genome shotgun (WGS) entry which is preliminary data.</text>
</comment>